<evidence type="ECO:0000313" key="2">
    <source>
        <dbReference type="Proteomes" id="UP001241110"/>
    </source>
</evidence>
<reference evidence="1" key="1">
    <citation type="submission" date="2023-05" db="EMBL/GenBank/DDBJ databases">
        <authorList>
            <person name="Zhang X."/>
        </authorList>
    </citation>
    <scope>NUCLEOTIDE SEQUENCE</scope>
    <source>
        <strain evidence="1">YF14B1</strain>
    </source>
</reference>
<organism evidence="1 2">
    <name type="scientific">Xanthocytophaga flava</name>
    <dbReference type="NCBI Taxonomy" id="3048013"/>
    <lineage>
        <taxon>Bacteria</taxon>
        <taxon>Pseudomonadati</taxon>
        <taxon>Bacteroidota</taxon>
        <taxon>Cytophagia</taxon>
        <taxon>Cytophagales</taxon>
        <taxon>Rhodocytophagaceae</taxon>
        <taxon>Xanthocytophaga</taxon>
    </lineage>
</organism>
<sequence>MNPILPEGLTRPLISYSLLSKQNPSYARCLGITENDLENISDISTRLYEKALHTYHLFADYGNCGAISPIRSFDKFIQPGDRIILKGYNARYRQPVLYTNGHIEGYWATCRSDAAIDNQQLSVCVQPGLIRIGISHSTICCQALGENWLDVPASQIRYCGISKKFFLYQGENSCYSNYNTAYESFPSSELLYAKASHYTNHLLISGWVSVFEYENREKIF</sequence>
<accession>A0AAE3QV09</accession>
<comment type="caution">
    <text evidence="1">The sequence shown here is derived from an EMBL/GenBank/DDBJ whole genome shotgun (WGS) entry which is preliminary data.</text>
</comment>
<dbReference type="Proteomes" id="UP001241110">
    <property type="component" value="Unassembled WGS sequence"/>
</dbReference>
<dbReference type="EMBL" id="JASJOS010000025">
    <property type="protein sequence ID" value="MDJ1485932.1"/>
    <property type="molecule type" value="Genomic_DNA"/>
</dbReference>
<evidence type="ECO:0000313" key="1">
    <source>
        <dbReference type="EMBL" id="MDJ1485932.1"/>
    </source>
</evidence>
<gene>
    <name evidence="1" type="ORF">QNI16_35955</name>
</gene>
<protein>
    <submittedName>
        <fullName evidence="1">Uncharacterized protein</fullName>
    </submittedName>
</protein>
<proteinExistence type="predicted"/>
<name>A0AAE3QV09_9BACT</name>
<dbReference type="AlphaFoldDB" id="A0AAE3QV09"/>
<dbReference type="RefSeq" id="WP_313989139.1">
    <property type="nucleotide sequence ID" value="NZ_JASJOS010000025.1"/>
</dbReference>